<gene>
    <name evidence="1" type="ORF">g.25601</name>
</gene>
<protein>
    <submittedName>
        <fullName evidence="1">Uncharacterized protein</fullName>
    </submittedName>
</protein>
<feature type="non-terminal residue" evidence="1">
    <location>
        <position position="101"/>
    </location>
</feature>
<proteinExistence type="predicted"/>
<organism evidence="1">
    <name type="scientific">Homalodisca liturata</name>
    <dbReference type="NCBI Taxonomy" id="320908"/>
    <lineage>
        <taxon>Eukaryota</taxon>
        <taxon>Metazoa</taxon>
        <taxon>Ecdysozoa</taxon>
        <taxon>Arthropoda</taxon>
        <taxon>Hexapoda</taxon>
        <taxon>Insecta</taxon>
        <taxon>Pterygota</taxon>
        <taxon>Neoptera</taxon>
        <taxon>Paraneoptera</taxon>
        <taxon>Hemiptera</taxon>
        <taxon>Auchenorrhyncha</taxon>
        <taxon>Membracoidea</taxon>
        <taxon>Cicadellidae</taxon>
        <taxon>Cicadellinae</taxon>
        <taxon>Proconiini</taxon>
        <taxon>Homalodisca</taxon>
    </lineage>
</organism>
<dbReference type="AlphaFoldDB" id="A0A1B6IIP7"/>
<accession>A0A1B6IIP7</accession>
<evidence type="ECO:0000313" key="1">
    <source>
        <dbReference type="EMBL" id="JAS86796.1"/>
    </source>
</evidence>
<dbReference type="EMBL" id="GECU01020910">
    <property type="protein sequence ID" value="JAS86796.1"/>
    <property type="molecule type" value="Transcribed_RNA"/>
</dbReference>
<sequence>MFSYNLIPVDFRKINNLMNLYFWKVMEEILTEKDLMKEGQCWGEWTFSIPDDKINEKIASLPRSEQEGNCSTWANLFSLIQTKSDFDDLPSASSIVWWISE</sequence>
<reference evidence="1" key="1">
    <citation type="submission" date="2015-11" db="EMBL/GenBank/DDBJ databases">
        <title>De novo transcriptome assembly of four potential Pierce s Disease insect vectors from Arizona vineyards.</title>
        <authorList>
            <person name="Tassone E.E."/>
        </authorList>
    </citation>
    <scope>NUCLEOTIDE SEQUENCE</scope>
</reference>
<name>A0A1B6IIP7_9HEMI</name>